<sequence length="107" mass="11996">MNFVVIGKDKGAGELRRRHRASHLRFVAGEQDKIVYAGPLIEDGRMIGSVFIFDMADRAALDAYLAGDPYFAEGIFETIEIYESRWMVPEREPGFLAAEAERAKAAE</sequence>
<evidence type="ECO:0000313" key="4">
    <source>
        <dbReference type="Proteomes" id="UP000298213"/>
    </source>
</evidence>
<dbReference type="InterPro" id="IPR005545">
    <property type="entry name" value="YCII"/>
</dbReference>
<reference evidence="3 4" key="1">
    <citation type="submission" date="2019-03" db="EMBL/GenBank/DDBJ databases">
        <title>Genome sequence of Sphingomonas sp. 17J27-24.</title>
        <authorList>
            <person name="Kim M."/>
            <person name="Maeng S."/>
            <person name="Sathiyaraj S."/>
        </authorList>
    </citation>
    <scope>NUCLEOTIDE SEQUENCE [LARGE SCALE GENOMIC DNA]</scope>
    <source>
        <strain evidence="3 4">17J27-24</strain>
    </source>
</reference>
<dbReference type="Gene3D" id="3.30.70.1060">
    <property type="entry name" value="Dimeric alpha+beta barrel"/>
    <property type="match status" value="1"/>
</dbReference>
<comment type="caution">
    <text evidence="3">The sequence shown here is derived from an EMBL/GenBank/DDBJ whole genome shotgun (WGS) entry which is preliminary data.</text>
</comment>
<keyword evidence="4" id="KW-1185">Reference proteome</keyword>
<feature type="domain" description="YCII-related" evidence="2">
    <location>
        <begin position="1"/>
        <end position="83"/>
    </location>
</feature>
<dbReference type="Pfam" id="PF03795">
    <property type="entry name" value="YCII"/>
    <property type="match status" value="1"/>
</dbReference>
<dbReference type="PANTHER" id="PTHR33606:SF3">
    <property type="entry name" value="PROTEIN YCII"/>
    <property type="match status" value="1"/>
</dbReference>
<evidence type="ECO:0000313" key="3">
    <source>
        <dbReference type="EMBL" id="TFI60314.1"/>
    </source>
</evidence>
<evidence type="ECO:0000259" key="2">
    <source>
        <dbReference type="Pfam" id="PF03795"/>
    </source>
</evidence>
<proteinExistence type="inferred from homology"/>
<dbReference type="InterPro" id="IPR011008">
    <property type="entry name" value="Dimeric_a/b-barrel"/>
</dbReference>
<dbReference type="EMBL" id="SPDV01000001">
    <property type="protein sequence ID" value="TFI60314.1"/>
    <property type="molecule type" value="Genomic_DNA"/>
</dbReference>
<comment type="similarity">
    <text evidence="1">Belongs to the YciI family.</text>
</comment>
<dbReference type="OrthoDB" id="2293521at2"/>
<organism evidence="3 4">
    <name type="scientific">Sphingomonas parva</name>
    <dbReference type="NCBI Taxonomy" id="2555898"/>
    <lineage>
        <taxon>Bacteria</taxon>
        <taxon>Pseudomonadati</taxon>
        <taxon>Pseudomonadota</taxon>
        <taxon>Alphaproteobacteria</taxon>
        <taxon>Sphingomonadales</taxon>
        <taxon>Sphingomonadaceae</taxon>
        <taxon>Sphingomonas</taxon>
    </lineage>
</organism>
<protein>
    <recommendedName>
        <fullName evidence="2">YCII-related domain-containing protein</fullName>
    </recommendedName>
</protein>
<dbReference type="Proteomes" id="UP000298213">
    <property type="component" value="Unassembled WGS sequence"/>
</dbReference>
<accession>A0A4Y8ZWK3</accession>
<gene>
    <name evidence="3" type="ORF">E2493_00980</name>
</gene>
<evidence type="ECO:0000256" key="1">
    <source>
        <dbReference type="ARBA" id="ARBA00007689"/>
    </source>
</evidence>
<dbReference type="AlphaFoldDB" id="A0A4Y8ZWK3"/>
<name>A0A4Y8ZWK3_9SPHN</name>
<dbReference type="RefSeq" id="WP_135082791.1">
    <property type="nucleotide sequence ID" value="NZ_SPDV01000001.1"/>
</dbReference>
<dbReference type="SUPFAM" id="SSF54909">
    <property type="entry name" value="Dimeric alpha+beta barrel"/>
    <property type="match status" value="1"/>
</dbReference>
<dbReference type="InterPro" id="IPR051807">
    <property type="entry name" value="Sec-metab_biosynth-assoc"/>
</dbReference>
<dbReference type="PANTHER" id="PTHR33606">
    <property type="entry name" value="PROTEIN YCII"/>
    <property type="match status" value="1"/>
</dbReference>